<gene>
    <name evidence="7" type="ORF">C5F48_18150</name>
</gene>
<keyword evidence="3" id="KW-0731">Sigma factor</keyword>
<dbReference type="Gene3D" id="1.10.10.10">
    <property type="entry name" value="Winged helix-like DNA-binding domain superfamily/Winged helix DNA-binding domain"/>
    <property type="match status" value="1"/>
</dbReference>
<dbReference type="OrthoDB" id="9794372at2"/>
<evidence type="ECO:0000256" key="2">
    <source>
        <dbReference type="ARBA" id="ARBA00023015"/>
    </source>
</evidence>
<sequence>MTEPVHLACLYISERPELRRFLWRMTGSVSMAEELVQDAFLRLLERGDRADPVRNPRAYLRRSARNLALNALQAQRRQEPVAEVPELADPAPAVVDRMISRQELLAVMRAIAGLPPRRREVFVLSRVDNRSYDEIAERLGISRNTVMVQIVRALSDLRKALEG</sequence>
<comment type="caution">
    <text evidence="7">The sequence shown here is derived from an EMBL/GenBank/DDBJ whole genome shotgun (WGS) entry which is preliminary data.</text>
</comment>
<evidence type="ECO:0000256" key="3">
    <source>
        <dbReference type="ARBA" id="ARBA00023082"/>
    </source>
</evidence>
<feature type="domain" description="RNA polymerase sigma factor 70 region 4 type 2" evidence="6">
    <location>
        <begin position="105"/>
        <end position="157"/>
    </location>
</feature>
<organism evidence="7 8">
    <name type="scientific">Cereibacter changlensis JA139</name>
    <dbReference type="NCBI Taxonomy" id="1188249"/>
    <lineage>
        <taxon>Bacteria</taxon>
        <taxon>Pseudomonadati</taxon>
        <taxon>Pseudomonadota</taxon>
        <taxon>Alphaproteobacteria</taxon>
        <taxon>Rhodobacterales</taxon>
        <taxon>Paracoccaceae</taxon>
        <taxon>Cereibacter</taxon>
    </lineage>
</organism>
<dbReference type="PANTHER" id="PTHR43133:SF63">
    <property type="entry name" value="RNA POLYMERASE SIGMA FACTOR FECI-RELATED"/>
    <property type="match status" value="1"/>
</dbReference>
<dbReference type="SUPFAM" id="SSF88946">
    <property type="entry name" value="Sigma2 domain of RNA polymerase sigma factors"/>
    <property type="match status" value="1"/>
</dbReference>
<protein>
    <submittedName>
        <fullName evidence="7">RNA polymerase subunit sigma-70</fullName>
    </submittedName>
</protein>
<dbReference type="SUPFAM" id="SSF88659">
    <property type="entry name" value="Sigma3 and sigma4 domains of RNA polymerase sigma factors"/>
    <property type="match status" value="1"/>
</dbReference>
<dbReference type="Pfam" id="PF08281">
    <property type="entry name" value="Sigma70_r4_2"/>
    <property type="match status" value="1"/>
</dbReference>
<dbReference type="AlphaFoldDB" id="A0A2T4JR05"/>
<dbReference type="GO" id="GO:0016987">
    <property type="term" value="F:sigma factor activity"/>
    <property type="evidence" value="ECO:0007669"/>
    <property type="project" value="UniProtKB-KW"/>
</dbReference>
<evidence type="ECO:0000256" key="1">
    <source>
        <dbReference type="ARBA" id="ARBA00010641"/>
    </source>
</evidence>
<dbReference type="InterPro" id="IPR036388">
    <property type="entry name" value="WH-like_DNA-bd_sf"/>
</dbReference>
<evidence type="ECO:0000313" key="8">
    <source>
        <dbReference type="Proteomes" id="UP000241010"/>
    </source>
</evidence>
<evidence type="ECO:0000256" key="4">
    <source>
        <dbReference type="ARBA" id="ARBA00023163"/>
    </source>
</evidence>
<evidence type="ECO:0000313" key="7">
    <source>
        <dbReference type="EMBL" id="PTE20318.1"/>
    </source>
</evidence>
<dbReference type="Gene3D" id="1.10.1740.10">
    <property type="match status" value="1"/>
</dbReference>
<dbReference type="Proteomes" id="UP000241010">
    <property type="component" value="Unassembled WGS sequence"/>
</dbReference>
<dbReference type="GO" id="GO:0006352">
    <property type="term" value="P:DNA-templated transcription initiation"/>
    <property type="evidence" value="ECO:0007669"/>
    <property type="project" value="InterPro"/>
</dbReference>
<dbReference type="InterPro" id="IPR007627">
    <property type="entry name" value="RNA_pol_sigma70_r2"/>
</dbReference>
<proteinExistence type="inferred from homology"/>
<dbReference type="InterPro" id="IPR013325">
    <property type="entry name" value="RNA_pol_sigma_r2"/>
</dbReference>
<dbReference type="Pfam" id="PF04542">
    <property type="entry name" value="Sigma70_r2"/>
    <property type="match status" value="1"/>
</dbReference>
<dbReference type="InterPro" id="IPR014284">
    <property type="entry name" value="RNA_pol_sigma-70_dom"/>
</dbReference>
<evidence type="ECO:0000259" key="6">
    <source>
        <dbReference type="Pfam" id="PF08281"/>
    </source>
</evidence>
<keyword evidence="4" id="KW-0804">Transcription</keyword>
<dbReference type="EMBL" id="PZKG01000116">
    <property type="protein sequence ID" value="PTE20318.1"/>
    <property type="molecule type" value="Genomic_DNA"/>
</dbReference>
<dbReference type="InterPro" id="IPR013324">
    <property type="entry name" value="RNA_pol_sigma_r3/r4-like"/>
</dbReference>
<dbReference type="InterPro" id="IPR039425">
    <property type="entry name" value="RNA_pol_sigma-70-like"/>
</dbReference>
<dbReference type="GO" id="GO:0003677">
    <property type="term" value="F:DNA binding"/>
    <property type="evidence" value="ECO:0007669"/>
    <property type="project" value="InterPro"/>
</dbReference>
<evidence type="ECO:0000259" key="5">
    <source>
        <dbReference type="Pfam" id="PF04542"/>
    </source>
</evidence>
<dbReference type="RefSeq" id="WP_107665255.1">
    <property type="nucleotide sequence ID" value="NZ_PZKG01000116.1"/>
</dbReference>
<keyword evidence="2" id="KW-0805">Transcription regulation</keyword>
<feature type="domain" description="RNA polymerase sigma-70 region 2" evidence="5">
    <location>
        <begin position="10"/>
        <end position="77"/>
    </location>
</feature>
<dbReference type="InterPro" id="IPR013249">
    <property type="entry name" value="RNA_pol_sigma70_r4_t2"/>
</dbReference>
<accession>A0A2T4JR05</accession>
<dbReference type="PANTHER" id="PTHR43133">
    <property type="entry name" value="RNA POLYMERASE ECF-TYPE SIGMA FACTO"/>
    <property type="match status" value="1"/>
</dbReference>
<keyword evidence="8" id="KW-1185">Reference proteome</keyword>
<reference evidence="7 8" key="1">
    <citation type="submission" date="2018-03" db="EMBL/GenBank/DDBJ databases">
        <title>Cereibacter changlensis.</title>
        <authorList>
            <person name="Meyer T.E."/>
            <person name="Miller S."/>
            <person name="Lodha T."/>
            <person name="Gandham S."/>
            <person name="Chintalapati S."/>
            <person name="Chintalapati V.R."/>
        </authorList>
    </citation>
    <scope>NUCLEOTIDE SEQUENCE [LARGE SCALE GENOMIC DNA]</scope>
    <source>
        <strain evidence="7 8">JA139</strain>
    </source>
</reference>
<dbReference type="NCBIfam" id="TIGR02937">
    <property type="entry name" value="sigma70-ECF"/>
    <property type="match status" value="1"/>
</dbReference>
<name>A0A2T4JR05_9RHOB</name>
<comment type="similarity">
    <text evidence="1">Belongs to the sigma-70 factor family. ECF subfamily.</text>
</comment>
<dbReference type="CDD" id="cd06171">
    <property type="entry name" value="Sigma70_r4"/>
    <property type="match status" value="1"/>
</dbReference>